<protein>
    <submittedName>
        <fullName evidence="1">Uncharacterized protein</fullName>
    </submittedName>
</protein>
<reference evidence="1 2" key="1">
    <citation type="journal article" date="2017" name="Mol. Biol. Evol.">
        <title>The 4-celled Tetrabaena socialis nuclear genome reveals the essential components for genetic control of cell number at the origin of multicellularity in the volvocine lineage.</title>
        <authorList>
            <person name="Featherston J."/>
            <person name="Arakaki Y."/>
            <person name="Hanschen E.R."/>
            <person name="Ferris P.J."/>
            <person name="Michod R.E."/>
            <person name="Olson B.J.S.C."/>
            <person name="Nozaki H."/>
            <person name="Durand P.M."/>
        </authorList>
    </citation>
    <scope>NUCLEOTIDE SEQUENCE [LARGE SCALE GENOMIC DNA]</scope>
    <source>
        <strain evidence="1 2">NIES-571</strain>
    </source>
</reference>
<evidence type="ECO:0000313" key="1">
    <source>
        <dbReference type="EMBL" id="PNH01870.1"/>
    </source>
</evidence>
<name>A0A2J7ZNP2_9CHLO</name>
<dbReference type="Proteomes" id="UP000236333">
    <property type="component" value="Unassembled WGS sequence"/>
</dbReference>
<organism evidence="1 2">
    <name type="scientific">Tetrabaena socialis</name>
    <dbReference type="NCBI Taxonomy" id="47790"/>
    <lineage>
        <taxon>Eukaryota</taxon>
        <taxon>Viridiplantae</taxon>
        <taxon>Chlorophyta</taxon>
        <taxon>core chlorophytes</taxon>
        <taxon>Chlorophyceae</taxon>
        <taxon>CS clade</taxon>
        <taxon>Chlamydomonadales</taxon>
        <taxon>Tetrabaenaceae</taxon>
        <taxon>Tetrabaena</taxon>
    </lineage>
</organism>
<dbReference type="EMBL" id="PGGS01000774">
    <property type="protein sequence ID" value="PNH01870.1"/>
    <property type="molecule type" value="Genomic_DNA"/>
</dbReference>
<gene>
    <name evidence="1" type="ORF">TSOC_012203</name>
</gene>
<comment type="caution">
    <text evidence="1">The sequence shown here is derived from an EMBL/GenBank/DDBJ whole genome shotgun (WGS) entry which is preliminary data.</text>
</comment>
<keyword evidence="2" id="KW-1185">Reference proteome</keyword>
<sequence length="65" mass="6715">MLSLLAWREVASKLVQRLSATLVSVAEARGVLRTCSHPGCVSLAGDSEAEAEAGLNVFCGNGQAL</sequence>
<proteinExistence type="predicted"/>
<dbReference type="AlphaFoldDB" id="A0A2J7ZNP2"/>
<evidence type="ECO:0000313" key="2">
    <source>
        <dbReference type="Proteomes" id="UP000236333"/>
    </source>
</evidence>
<accession>A0A2J7ZNP2</accession>